<protein>
    <recommendedName>
        <fullName evidence="2">Lipoprotein</fullName>
    </recommendedName>
</protein>
<proteinExistence type="predicted"/>
<evidence type="ECO:0008006" key="2">
    <source>
        <dbReference type="Google" id="ProtNLM"/>
    </source>
</evidence>
<gene>
    <name evidence="1" type="ORF">MNB_SV-15-812</name>
</gene>
<dbReference type="PROSITE" id="PS51257">
    <property type="entry name" value="PROKAR_LIPOPROTEIN"/>
    <property type="match status" value="1"/>
</dbReference>
<dbReference type="EMBL" id="FRYL01000027">
    <property type="protein sequence ID" value="SHO81093.1"/>
    <property type="molecule type" value="Genomic_DNA"/>
</dbReference>
<dbReference type="AlphaFoldDB" id="A0A1W1EJR1"/>
<name>A0A1W1EJR1_9ZZZZ</name>
<evidence type="ECO:0000313" key="1">
    <source>
        <dbReference type="EMBL" id="SHO81093.1"/>
    </source>
</evidence>
<accession>A0A1W1EJR1</accession>
<sequence>MKFTKLFVVAVAIVSMFSLASCTSYERGLVTGGIAGAVVGNAVANNSDTAPRSYKSYNYKLGMKHGCRTGNGYYTKNRYKFRNYRDYRSGWYAGRRNCR</sequence>
<organism evidence="1">
    <name type="scientific">hydrothermal vent metagenome</name>
    <dbReference type="NCBI Taxonomy" id="652676"/>
    <lineage>
        <taxon>unclassified sequences</taxon>
        <taxon>metagenomes</taxon>
        <taxon>ecological metagenomes</taxon>
    </lineage>
</organism>
<reference evidence="1" key="1">
    <citation type="submission" date="2016-10" db="EMBL/GenBank/DDBJ databases">
        <authorList>
            <person name="de Groot N.N."/>
        </authorList>
    </citation>
    <scope>NUCLEOTIDE SEQUENCE</scope>
</reference>